<protein>
    <submittedName>
        <fullName evidence="2">Uncharacterized protein</fullName>
    </submittedName>
</protein>
<dbReference type="Proteomes" id="UP000024635">
    <property type="component" value="Unassembled WGS sequence"/>
</dbReference>
<evidence type="ECO:0000313" key="2">
    <source>
        <dbReference type="EMBL" id="EYB94774.1"/>
    </source>
</evidence>
<dbReference type="AlphaFoldDB" id="A0A016SWQ5"/>
<comment type="caution">
    <text evidence="2">The sequence shown here is derived from an EMBL/GenBank/DDBJ whole genome shotgun (WGS) entry which is preliminary data.</text>
</comment>
<reference evidence="3" key="1">
    <citation type="journal article" date="2015" name="Nat. Genet.">
        <title>The genome and transcriptome of the zoonotic hookworm Ancylostoma ceylanicum identify infection-specific gene families.</title>
        <authorList>
            <person name="Schwarz E.M."/>
            <person name="Hu Y."/>
            <person name="Antoshechkin I."/>
            <person name="Miller M.M."/>
            <person name="Sternberg P.W."/>
            <person name="Aroian R.V."/>
        </authorList>
    </citation>
    <scope>NUCLEOTIDE SEQUENCE</scope>
    <source>
        <strain evidence="3">HY135</strain>
    </source>
</reference>
<proteinExistence type="predicted"/>
<organism evidence="2 3">
    <name type="scientific">Ancylostoma ceylanicum</name>
    <dbReference type="NCBI Taxonomy" id="53326"/>
    <lineage>
        <taxon>Eukaryota</taxon>
        <taxon>Metazoa</taxon>
        <taxon>Ecdysozoa</taxon>
        <taxon>Nematoda</taxon>
        <taxon>Chromadorea</taxon>
        <taxon>Rhabditida</taxon>
        <taxon>Rhabditina</taxon>
        <taxon>Rhabditomorpha</taxon>
        <taxon>Strongyloidea</taxon>
        <taxon>Ancylostomatidae</taxon>
        <taxon>Ancylostomatinae</taxon>
        <taxon>Ancylostoma</taxon>
    </lineage>
</organism>
<evidence type="ECO:0000256" key="1">
    <source>
        <dbReference type="SAM" id="MobiDB-lite"/>
    </source>
</evidence>
<keyword evidence="3" id="KW-1185">Reference proteome</keyword>
<gene>
    <name evidence="2" type="primary">Acey_s0167.g120</name>
    <name evidence="2" type="ORF">Y032_0167g120</name>
</gene>
<sequence length="66" mass="7871">MDHRQTLSRWRGKPGRKIPREDPERANYIPKLRSIDCDRINRINNHAVNEDVIGVARTRHTEERII</sequence>
<name>A0A016SWQ5_9BILA</name>
<dbReference type="EMBL" id="JARK01001503">
    <property type="protein sequence ID" value="EYB94774.1"/>
    <property type="molecule type" value="Genomic_DNA"/>
</dbReference>
<accession>A0A016SWQ5</accession>
<feature type="region of interest" description="Disordered" evidence="1">
    <location>
        <begin position="1"/>
        <end position="23"/>
    </location>
</feature>
<evidence type="ECO:0000313" key="3">
    <source>
        <dbReference type="Proteomes" id="UP000024635"/>
    </source>
</evidence>